<dbReference type="EMBL" id="DPIY01000009">
    <property type="protein sequence ID" value="HCT57490.1"/>
    <property type="molecule type" value="Genomic_DNA"/>
</dbReference>
<feature type="domain" description="Aerotolerance regulator N-terminal" evidence="2">
    <location>
        <begin position="1"/>
        <end position="76"/>
    </location>
</feature>
<gene>
    <name evidence="3" type="ORF">DGD08_09850</name>
</gene>
<feature type="transmembrane region" description="Helical" evidence="1">
    <location>
        <begin position="6"/>
        <end position="24"/>
    </location>
</feature>
<keyword evidence="1" id="KW-0812">Transmembrane</keyword>
<feature type="transmembrane region" description="Helical" evidence="1">
    <location>
        <begin position="624"/>
        <end position="643"/>
    </location>
</feature>
<evidence type="ECO:0000313" key="3">
    <source>
        <dbReference type="EMBL" id="HCT57490.1"/>
    </source>
</evidence>
<dbReference type="NCBIfam" id="TIGR02226">
    <property type="entry name" value="two_anch"/>
    <property type="match status" value="1"/>
</dbReference>
<dbReference type="PANTHER" id="PTHR37464:SF1">
    <property type="entry name" value="BLL2463 PROTEIN"/>
    <property type="match status" value="1"/>
</dbReference>
<dbReference type="PANTHER" id="PTHR37464">
    <property type="entry name" value="BLL2463 PROTEIN"/>
    <property type="match status" value="1"/>
</dbReference>
<evidence type="ECO:0000259" key="2">
    <source>
        <dbReference type="Pfam" id="PF07584"/>
    </source>
</evidence>
<evidence type="ECO:0000313" key="4">
    <source>
        <dbReference type="Proteomes" id="UP000264071"/>
    </source>
</evidence>
<organism evidence="3 4">
    <name type="scientific">Gemmatimonas aurantiaca</name>
    <dbReference type="NCBI Taxonomy" id="173480"/>
    <lineage>
        <taxon>Bacteria</taxon>
        <taxon>Pseudomonadati</taxon>
        <taxon>Gemmatimonadota</taxon>
        <taxon>Gemmatimonadia</taxon>
        <taxon>Gemmatimonadales</taxon>
        <taxon>Gemmatimonadaceae</taxon>
        <taxon>Gemmatimonas</taxon>
    </lineage>
</organism>
<feature type="transmembrane region" description="Helical" evidence="1">
    <location>
        <begin position="59"/>
        <end position="78"/>
    </location>
</feature>
<keyword evidence="1" id="KW-0472">Membrane</keyword>
<proteinExistence type="predicted"/>
<dbReference type="Proteomes" id="UP000264071">
    <property type="component" value="Unassembled WGS sequence"/>
</dbReference>
<dbReference type="OMA" id="SSNGWIR"/>
<reference evidence="3 4" key="1">
    <citation type="journal article" date="2018" name="Nat. Biotechnol.">
        <title>A standardized bacterial taxonomy based on genome phylogeny substantially revises the tree of life.</title>
        <authorList>
            <person name="Parks D.H."/>
            <person name="Chuvochina M."/>
            <person name="Waite D.W."/>
            <person name="Rinke C."/>
            <person name="Skarshewski A."/>
            <person name="Chaumeil P.A."/>
            <person name="Hugenholtz P."/>
        </authorList>
    </citation>
    <scope>NUCLEOTIDE SEQUENCE [LARGE SCALE GENOMIC DNA]</scope>
    <source>
        <strain evidence="3">UBA8844</strain>
    </source>
</reference>
<accession>A0A3D4V8P8</accession>
<dbReference type="InterPro" id="IPR024163">
    <property type="entry name" value="Aerotolerance_reg_N"/>
</dbReference>
<dbReference type="AlphaFoldDB" id="A0A3D4V8P8"/>
<keyword evidence="1" id="KW-1133">Transmembrane helix</keyword>
<dbReference type="Pfam" id="PF07584">
    <property type="entry name" value="BatA"/>
    <property type="match status" value="1"/>
</dbReference>
<name>A0A3D4V8P8_9BACT</name>
<sequence length="646" mass="66858">MAFLAPAFLALAVLAGVPLLVHLLRRKIGRTVDFPAVRYLARMEQEHSRELKLRNRMLLLLRILAVIALALAAARPIARLFGVGHAPIALAVVLDNSMSTGVARDGRVLFDSLRGDVRGLLAQLSGEDRAWIVTADGRVIGGTATTLEQSLAAITPLGGRGDLAVATQRAVGLARSGAPRTPVVAMVSDGQRSAFRTDSLVDAGDVPVVLLQHGASDVRNRAIVMAEPSPVRWTPGGDVSLAVVSPDSAAWRLALDGRTVARGVVPAATAQAPSRITQRLASSSNGWIRGSVELDADALRADDTRWFAVRVAPPPTVAIRTQGGPFLSAALGTLVDEGRLTRGSESDPRVVTVSSAEADGTRKPVLLTAPADPLQVGSANRQLTRLGIPWRFGAIARGVVVARVPSRGGVADSTSPTALAFEGTTVRWRFPLVYSPGASSETAGASAGAAAPNTASTALDTIATAGGAPWVVAGDGYVLLGSPLDADATDLPLKAAFVPWVLEALARRLGDDGRLITAVPGAVVTGLRDVTALERPDGTLLPTSGDRVTVPSQAGVYFLRRQAARVGALVVNAEPAESELAGTGTSSADGNTLIASLVKGADVRAEATSASWQRTVFALAEGQALLLPLVALALLALIAEAWISGR</sequence>
<comment type="caution">
    <text evidence="3">The sequence shown here is derived from an EMBL/GenBank/DDBJ whole genome shotgun (WGS) entry which is preliminary data.</text>
</comment>
<evidence type="ECO:0000256" key="1">
    <source>
        <dbReference type="SAM" id="Phobius"/>
    </source>
</evidence>
<dbReference type="InterPro" id="IPR011933">
    <property type="entry name" value="Double_TM_dom"/>
</dbReference>
<protein>
    <recommendedName>
        <fullName evidence="2">Aerotolerance regulator N-terminal domain-containing protein</fullName>
    </recommendedName>
</protein>